<dbReference type="Gene3D" id="2.40.170.20">
    <property type="entry name" value="TonB-dependent receptor, beta-barrel domain"/>
    <property type="match status" value="1"/>
</dbReference>
<keyword evidence="13" id="KW-0732">Signal</keyword>
<proteinExistence type="inferred from homology"/>
<dbReference type="AlphaFoldDB" id="A0A8J7QA97"/>
<keyword evidence="4" id="KW-0410">Iron transport</keyword>
<feature type="domain" description="TonB-dependent receptor plug" evidence="15">
    <location>
        <begin position="50"/>
        <end position="158"/>
    </location>
</feature>
<keyword evidence="10 11" id="KW-0998">Cell outer membrane</keyword>
<comment type="caution">
    <text evidence="16">The sequence shown here is derived from an EMBL/GenBank/DDBJ whole genome shotgun (WGS) entry which is preliminary data.</text>
</comment>
<evidence type="ECO:0000256" key="3">
    <source>
        <dbReference type="ARBA" id="ARBA00022452"/>
    </source>
</evidence>
<keyword evidence="9 11" id="KW-0472">Membrane</keyword>
<comment type="similarity">
    <text evidence="11 12">Belongs to the TonB-dependent receptor family.</text>
</comment>
<keyword evidence="3 11" id="KW-1134">Transmembrane beta strand</keyword>
<evidence type="ECO:0000256" key="12">
    <source>
        <dbReference type="RuleBase" id="RU003357"/>
    </source>
</evidence>
<evidence type="ECO:0000256" key="10">
    <source>
        <dbReference type="ARBA" id="ARBA00023237"/>
    </source>
</evidence>
<dbReference type="InterPro" id="IPR036942">
    <property type="entry name" value="Beta-barrel_TonB_sf"/>
</dbReference>
<dbReference type="PROSITE" id="PS52016">
    <property type="entry name" value="TONB_DEPENDENT_REC_3"/>
    <property type="match status" value="1"/>
</dbReference>
<evidence type="ECO:0000256" key="7">
    <source>
        <dbReference type="ARBA" id="ARBA00023065"/>
    </source>
</evidence>
<keyword evidence="5 11" id="KW-0812">Transmembrane</keyword>
<dbReference type="GO" id="GO:0009279">
    <property type="term" value="C:cell outer membrane"/>
    <property type="evidence" value="ECO:0007669"/>
    <property type="project" value="UniProtKB-SubCell"/>
</dbReference>
<evidence type="ECO:0000259" key="15">
    <source>
        <dbReference type="Pfam" id="PF07715"/>
    </source>
</evidence>
<name>A0A8J7QA97_9BACT</name>
<dbReference type="Pfam" id="PF00593">
    <property type="entry name" value="TonB_dep_Rec_b-barrel"/>
    <property type="match status" value="1"/>
</dbReference>
<feature type="domain" description="TonB-dependent receptor-like beta-barrel" evidence="14">
    <location>
        <begin position="253"/>
        <end position="722"/>
    </location>
</feature>
<dbReference type="InterPro" id="IPR039426">
    <property type="entry name" value="TonB-dep_rcpt-like"/>
</dbReference>
<keyword evidence="7" id="KW-0406">Ion transport</keyword>
<keyword evidence="16" id="KW-0675">Receptor</keyword>
<sequence>MRDFGPFQLVASFVFALSFLPLAAQDTEVSEEFDVLEEITVTARKQEVRLQEAAVAISAVDGIQLDQAAVTKLDDFNSFVPGLHISKNDGAGRVVAIRGVGWETAQNLSTQPGVLIYINGVYLANPLALGLHLGDIERIDVLRGPQGTEYGQSATGGAINIITKKPELGQTNGTLELQIGDYALINGRGRVNVALGDKAALAFSLQSTQRDGFAEISGTELDGYQLDDADSVTGNLALSFQPNSAVSFDLVASWQDSDQNGAAQKHIDDPNRDPRRLTQDSPSTFALENMHLSAVLEWRTPWRFSFKSLTGYQDLEKNQTLDGDRLTSELTSVNLTGFFPANFDYLPYWDNKSKAVSQEFNLTGSGETLDWVVGLYYLDHENDNDFLEAVGPGRVEDFSEVLDNPSPENLPPFQAPLEFVETRVLTREDSAAYGQITKRYGEKTALTLGARYQRDESEDVATQFWFNDSRQVLVDKEWTWKVGLDYRVNADHFLYGLVSTGWKNGGNNPGALNGALQVPVQFAPETLTAFEIGSKNQFLGRRARLNLTAFYYDYEDYQFIQEDPVPFAGGTGNIPAVTIYGFESEFSWLLNDRWRLDGHVAFLDGEIDSDLVTLDTVDFLNSGFGRFTETGVADRASLSVNLRGNTPPKLVEQSGRLRLAYQVPYDNGRFLRFGAEGLYRGEYQYRVFNNPLTDRVPSYSIFNTFAIVETGKIAATLAVTNLGDKDGVNARYSNPFGLHTTSDEFIPPRQITLKVRYNF</sequence>
<dbReference type="PANTHER" id="PTHR32552:SF81">
    <property type="entry name" value="TONB-DEPENDENT OUTER MEMBRANE RECEPTOR"/>
    <property type="match status" value="1"/>
</dbReference>
<evidence type="ECO:0000256" key="5">
    <source>
        <dbReference type="ARBA" id="ARBA00022692"/>
    </source>
</evidence>
<evidence type="ECO:0000256" key="2">
    <source>
        <dbReference type="ARBA" id="ARBA00022448"/>
    </source>
</evidence>
<evidence type="ECO:0000256" key="9">
    <source>
        <dbReference type="ARBA" id="ARBA00023136"/>
    </source>
</evidence>
<keyword evidence="17" id="KW-1185">Reference proteome</keyword>
<evidence type="ECO:0000256" key="1">
    <source>
        <dbReference type="ARBA" id="ARBA00004571"/>
    </source>
</evidence>
<evidence type="ECO:0000256" key="6">
    <source>
        <dbReference type="ARBA" id="ARBA00023004"/>
    </source>
</evidence>
<accession>A0A8J7QA97</accession>
<evidence type="ECO:0000256" key="11">
    <source>
        <dbReference type="PROSITE-ProRule" id="PRU01360"/>
    </source>
</evidence>
<evidence type="ECO:0000313" key="17">
    <source>
        <dbReference type="Proteomes" id="UP000664417"/>
    </source>
</evidence>
<dbReference type="Pfam" id="PF07715">
    <property type="entry name" value="Plug"/>
    <property type="match status" value="1"/>
</dbReference>
<keyword evidence="6" id="KW-0408">Iron</keyword>
<dbReference type="GO" id="GO:0006826">
    <property type="term" value="P:iron ion transport"/>
    <property type="evidence" value="ECO:0007669"/>
    <property type="project" value="UniProtKB-KW"/>
</dbReference>
<dbReference type="Proteomes" id="UP000664417">
    <property type="component" value="Unassembled WGS sequence"/>
</dbReference>
<comment type="subcellular location">
    <subcellularLocation>
        <location evidence="1 11">Cell outer membrane</location>
        <topology evidence="1 11">Multi-pass membrane protein</topology>
    </subcellularLocation>
</comment>
<dbReference type="RefSeq" id="WP_207861664.1">
    <property type="nucleotide sequence ID" value="NZ_JAFREP010000026.1"/>
</dbReference>
<dbReference type="PANTHER" id="PTHR32552">
    <property type="entry name" value="FERRICHROME IRON RECEPTOR-RELATED"/>
    <property type="match status" value="1"/>
</dbReference>
<dbReference type="EMBL" id="JAFREP010000026">
    <property type="protein sequence ID" value="MBO1321691.1"/>
    <property type="molecule type" value="Genomic_DNA"/>
</dbReference>
<gene>
    <name evidence="16" type="ORF">J3U88_24645</name>
</gene>
<protein>
    <submittedName>
        <fullName evidence="16">TonB-dependent receptor</fullName>
    </submittedName>
</protein>
<evidence type="ECO:0000256" key="8">
    <source>
        <dbReference type="ARBA" id="ARBA00023077"/>
    </source>
</evidence>
<dbReference type="InterPro" id="IPR000531">
    <property type="entry name" value="Beta-barrel_TonB"/>
</dbReference>
<dbReference type="SUPFAM" id="SSF56935">
    <property type="entry name" value="Porins"/>
    <property type="match status" value="1"/>
</dbReference>
<keyword evidence="2 11" id="KW-0813">Transport</keyword>
<reference evidence="16" key="1">
    <citation type="submission" date="2021-03" db="EMBL/GenBank/DDBJ databases">
        <authorList>
            <person name="Wang G."/>
        </authorList>
    </citation>
    <scope>NUCLEOTIDE SEQUENCE</scope>
    <source>
        <strain evidence="16">KCTC 12899</strain>
    </source>
</reference>
<keyword evidence="8 12" id="KW-0798">TonB box</keyword>
<evidence type="ECO:0000259" key="14">
    <source>
        <dbReference type="Pfam" id="PF00593"/>
    </source>
</evidence>
<feature type="chain" id="PRO_5035328607" evidence="13">
    <location>
        <begin position="24"/>
        <end position="759"/>
    </location>
</feature>
<dbReference type="InterPro" id="IPR012910">
    <property type="entry name" value="Plug_dom"/>
</dbReference>
<evidence type="ECO:0000313" key="16">
    <source>
        <dbReference type="EMBL" id="MBO1321691.1"/>
    </source>
</evidence>
<organism evidence="16 17">
    <name type="scientific">Acanthopleuribacter pedis</name>
    <dbReference type="NCBI Taxonomy" id="442870"/>
    <lineage>
        <taxon>Bacteria</taxon>
        <taxon>Pseudomonadati</taxon>
        <taxon>Acidobacteriota</taxon>
        <taxon>Holophagae</taxon>
        <taxon>Acanthopleuribacterales</taxon>
        <taxon>Acanthopleuribacteraceae</taxon>
        <taxon>Acanthopleuribacter</taxon>
    </lineage>
</organism>
<evidence type="ECO:0000256" key="13">
    <source>
        <dbReference type="SAM" id="SignalP"/>
    </source>
</evidence>
<feature type="signal peptide" evidence="13">
    <location>
        <begin position="1"/>
        <end position="23"/>
    </location>
</feature>
<evidence type="ECO:0000256" key="4">
    <source>
        <dbReference type="ARBA" id="ARBA00022496"/>
    </source>
</evidence>